<proteinExistence type="predicted"/>
<dbReference type="AlphaFoldDB" id="Q488C3"/>
<accession>Q488C3</accession>
<dbReference type="HOGENOM" id="CLU_2952469_0_0_6"/>
<reference evidence="1" key="1">
    <citation type="journal article" date="2005" name="Proc. Natl. Acad. Sci. U.S.A.">
        <title>The psychrophilic lifestyle as revealed by the genome sequence of Colwellia psychrerythraea 34H through genomic and proteomic analyses.</title>
        <authorList>
            <person name="Methe B.A."/>
            <person name="Nelson K.E."/>
            <person name="Deming J.W."/>
            <person name="Momen B."/>
            <person name="Melamud E."/>
            <person name="Zhang X."/>
            <person name="Moult J."/>
            <person name="Madupu R."/>
            <person name="Nelson W.C."/>
            <person name="Dodson R.J."/>
            <person name="Brinkac L.M."/>
            <person name="Daugherty S.C."/>
            <person name="Durkin A.S."/>
            <person name="DeBoy R.T."/>
            <person name="Kolonay J.F."/>
            <person name="Sullivan S.A."/>
            <person name="Zhou L."/>
            <person name="Davidsen T.M."/>
            <person name="Wu M."/>
            <person name="Huston A.L."/>
            <person name="Lewis M."/>
            <person name="Weaver B."/>
            <person name="Weidman J.F."/>
            <person name="Khouri H."/>
            <person name="Utterback T.R."/>
            <person name="Feldblyum T.V."/>
            <person name="Fraser C.M."/>
        </authorList>
    </citation>
    <scope>NUCLEOTIDE SEQUENCE [LARGE SCALE GENOMIC DNA]</scope>
    <source>
        <strain evidence="1">34H</strain>
    </source>
</reference>
<organism evidence="1 2">
    <name type="scientific">Colwellia psychrerythraea (strain 34H / ATCC BAA-681)</name>
    <name type="common">Vibrio psychroerythus</name>
    <dbReference type="NCBI Taxonomy" id="167879"/>
    <lineage>
        <taxon>Bacteria</taxon>
        <taxon>Pseudomonadati</taxon>
        <taxon>Pseudomonadota</taxon>
        <taxon>Gammaproteobacteria</taxon>
        <taxon>Alteromonadales</taxon>
        <taxon>Colwelliaceae</taxon>
        <taxon>Colwellia</taxon>
    </lineage>
</organism>
<evidence type="ECO:0000313" key="2">
    <source>
        <dbReference type="Proteomes" id="UP000000547"/>
    </source>
</evidence>
<dbReference type="EMBL" id="CP000083">
    <property type="protein sequence ID" value="AAZ27564.1"/>
    <property type="molecule type" value="Genomic_DNA"/>
</dbReference>
<sequence>MLMVPQPANTDTMVSDNNVFLILNSFLKLNYIRSIHRYYLSFFANDNDINDLILYNKKP</sequence>
<protein>
    <submittedName>
        <fullName evidence="1">Uncharacterized protein</fullName>
    </submittedName>
</protein>
<evidence type="ECO:0000313" key="1">
    <source>
        <dbReference type="EMBL" id="AAZ27564.1"/>
    </source>
</evidence>
<gene>
    <name evidence="1" type="ordered locus">CPS_0843</name>
</gene>
<name>Q488C3_COLP3</name>
<dbReference type="KEGG" id="cps:CPS_0843"/>
<dbReference type="Proteomes" id="UP000000547">
    <property type="component" value="Chromosome"/>
</dbReference>